<feature type="domain" description="ABC transporter" evidence="4">
    <location>
        <begin position="17"/>
        <end position="260"/>
    </location>
</feature>
<comment type="caution">
    <text evidence="5">The sequence shown here is derived from an EMBL/GenBank/DDBJ whole genome shotgun (WGS) entry which is preliminary data.</text>
</comment>
<dbReference type="Pfam" id="PF00005">
    <property type="entry name" value="ABC_tran"/>
    <property type="match status" value="2"/>
</dbReference>
<dbReference type="InterPro" id="IPR051309">
    <property type="entry name" value="ABCF_ATPase"/>
</dbReference>
<keyword evidence="6" id="KW-1185">Reference proteome</keyword>
<dbReference type="InterPro" id="IPR027417">
    <property type="entry name" value="P-loop_NTPase"/>
</dbReference>
<dbReference type="AlphaFoldDB" id="A0A553ULJ3"/>
<dbReference type="FunFam" id="3.40.50.300:FF:000011">
    <property type="entry name" value="Putative ABC transporter ATP-binding component"/>
    <property type="match status" value="1"/>
</dbReference>
<evidence type="ECO:0000313" key="5">
    <source>
        <dbReference type="EMBL" id="TSA81074.1"/>
    </source>
</evidence>
<evidence type="ECO:0000313" key="6">
    <source>
        <dbReference type="Proteomes" id="UP000316092"/>
    </source>
</evidence>
<dbReference type="InterPro" id="IPR003439">
    <property type="entry name" value="ABC_transporter-like_ATP-bd"/>
</dbReference>
<dbReference type="InterPro" id="IPR003593">
    <property type="entry name" value="AAA+_ATPase"/>
</dbReference>
<dbReference type="PANTHER" id="PTHR42855">
    <property type="entry name" value="ABC TRANSPORTER ATP-BINDING SUBUNIT"/>
    <property type="match status" value="1"/>
</dbReference>
<feature type="region of interest" description="Disordered" evidence="3">
    <location>
        <begin position="258"/>
        <end position="309"/>
    </location>
</feature>
<feature type="domain" description="ABC transporter" evidence="4">
    <location>
        <begin position="356"/>
        <end position="548"/>
    </location>
</feature>
<dbReference type="GO" id="GO:0005524">
    <property type="term" value="F:ATP binding"/>
    <property type="evidence" value="ECO:0007669"/>
    <property type="project" value="UniProtKB-KW"/>
</dbReference>
<evidence type="ECO:0000259" key="4">
    <source>
        <dbReference type="PROSITE" id="PS50893"/>
    </source>
</evidence>
<dbReference type="InterPro" id="IPR017871">
    <property type="entry name" value="ABC_transporter-like_CS"/>
</dbReference>
<dbReference type="PANTHER" id="PTHR42855:SF2">
    <property type="entry name" value="DRUG RESISTANCE ABC TRANSPORTER,ATP-BINDING PROTEIN"/>
    <property type="match status" value="1"/>
</dbReference>
<evidence type="ECO:0000256" key="3">
    <source>
        <dbReference type="SAM" id="MobiDB-lite"/>
    </source>
</evidence>
<dbReference type="PROSITE" id="PS50893">
    <property type="entry name" value="ABC_TRANSPORTER_2"/>
    <property type="match status" value="2"/>
</dbReference>
<dbReference type="EMBL" id="VKDB01000025">
    <property type="protein sequence ID" value="TSA81074.1"/>
    <property type="molecule type" value="Genomic_DNA"/>
</dbReference>
<protein>
    <submittedName>
        <fullName evidence="5">ABC-F family ATP-binding cassette domain-containing protein</fullName>
    </submittedName>
</protein>
<feature type="compositionally biased region" description="Low complexity" evidence="3">
    <location>
        <begin position="267"/>
        <end position="276"/>
    </location>
</feature>
<evidence type="ECO:0000256" key="1">
    <source>
        <dbReference type="ARBA" id="ARBA00022741"/>
    </source>
</evidence>
<keyword evidence="2 5" id="KW-0067">ATP-binding</keyword>
<name>A0A553ULJ3_9DEIO</name>
<reference evidence="5 6" key="1">
    <citation type="submission" date="2019-07" db="EMBL/GenBank/DDBJ databases">
        <title>Deinococcus detaillus sp. nov., isolated from humus soil in Antarctica.</title>
        <authorList>
            <person name="Zhang K."/>
        </authorList>
    </citation>
    <scope>NUCLEOTIDE SEQUENCE [LARGE SCALE GENOMIC DNA]</scope>
    <source>
        <strain evidence="5 6">H1</strain>
    </source>
</reference>
<evidence type="ECO:0000256" key="2">
    <source>
        <dbReference type="ARBA" id="ARBA00022840"/>
    </source>
</evidence>
<sequence>MGGNALITTNTGGSMLARLHHVARSYGDQTIFDDVSLDLRPAERLALIGENGSGKTTLLRLIAGLDAPDSGQVERLGSVAYLPQHAPQHGGKVLDAVTPPELLEALCVLNAASADLGDPTPDHLRTFSAAEERYRSAGGYDFETRAKAVLAGLDLDPQAAVGQLSGGQARRVLLARLLLSPAELYLLDEPTNHLDEASVRWLEDWIARSRAAFVLASHDRAFLDAVSTHTAELERGRLTFYPAAYSAATKLKATLRDAQDRAHTATRRQQAALATEAARRQSKARSAGSYNPKRAADSDKLLAKGKAQNAQNVSAARAKALEKRAERLVVPDKPYDDHRLITLDLPAASTGPSEVLTVRDLAVRRGSFTVLENVNLDVRRGDKIALTGPNGGGKSTLLRAILGQLPCRGTVRLGAGLHLYFAGQSGEELSNLSTLKDALLDANPLLTPHQLYEIAAQVGLPPEPSFRLANLSGGQRTRLSLARLGVTRASLLVLDEPTNHLDIKAIEALEDLLRRFSGTLLLATHDRHLRQQVATRVWEVGGGGVWEG</sequence>
<organism evidence="5 6">
    <name type="scientific">Deinococcus detaillensis</name>
    <dbReference type="NCBI Taxonomy" id="2592048"/>
    <lineage>
        <taxon>Bacteria</taxon>
        <taxon>Thermotogati</taxon>
        <taxon>Deinococcota</taxon>
        <taxon>Deinococci</taxon>
        <taxon>Deinococcales</taxon>
        <taxon>Deinococcaceae</taxon>
        <taxon>Deinococcus</taxon>
    </lineage>
</organism>
<proteinExistence type="predicted"/>
<accession>A0A553ULJ3</accession>
<dbReference type="SMART" id="SM00382">
    <property type="entry name" value="AAA"/>
    <property type="match status" value="2"/>
</dbReference>
<dbReference type="GO" id="GO:0016887">
    <property type="term" value="F:ATP hydrolysis activity"/>
    <property type="evidence" value="ECO:0007669"/>
    <property type="project" value="InterPro"/>
</dbReference>
<dbReference type="PROSITE" id="PS00211">
    <property type="entry name" value="ABC_TRANSPORTER_1"/>
    <property type="match status" value="1"/>
</dbReference>
<keyword evidence="1" id="KW-0547">Nucleotide-binding</keyword>
<dbReference type="Gene3D" id="3.40.50.300">
    <property type="entry name" value="P-loop containing nucleotide triphosphate hydrolases"/>
    <property type="match status" value="2"/>
</dbReference>
<dbReference type="SUPFAM" id="SSF52540">
    <property type="entry name" value="P-loop containing nucleoside triphosphate hydrolases"/>
    <property type="match status" value="2"/>
</dbReference>
<dbReference type="Proteomes" id="UP000316092">
    <property type="component" value="Unassembled WGS sequence"/>
</dbReference>
<dbReference type="OrthoDB" id="9801441at2"/>
<gene>
    <name evidence="5" type="ORF">FNU79_15705</name>
</gene>
<dbReference type="CDD" id="cd03221">
    <property type="entry name" value="ABCF_EF-3"/>
    <property type="match status" value="2"/>
</dbReference>